<dbReference type="EMBL" id="CM000880">
    <property type="protein sequence ID" value="KQK19682.1"/>
    <property type="molecule type" value="Genomic_DNA"/>
</dbReference>
<sequence length="104" mass="11812">MRFRPQLVEYSKSPVAGLPRLRPQLAQDMQLIDKPRLRPKLVPHAARQLAAPPPPARPRRLAAPPAPSRFLCPPGMRISDGELHITIPMFRSIKQSIWKRPSKN</sequence>
<dbReference type="EnsemblPlants" id="KQK19682">
    <property type="protein sequence ID" value="KQK19682"/>
    <property type="gene ID" value="BRADI_1g49782v3"/>
</dbReference>
<accession>A0A0Q3S383</accession>
<reference evidence="2" key="2">
    <citation type="submission" date="2017-06" db="EMBL/GenBank/DDBJ databases">
        <title>WGS assembly of Brachypodium distachyon.</title>
        <authorList>
            <consortium name="The International Brachypodium Initiative"/>
            <person name="Lucas S."/>
            <person name="Harmon-Smith M."/>
            <person name="Lail K."/>
            <person name="Tice H."/>
            <person name="Grimwood J."/>
            <person name="Bruce D."/>
            <person name="Barry K."/>
            <person name="Shu S."/>
            <person name="Lindquist E."/>
            <person name="Wang M."/>
            <person name="Pitluck S."/>
            <person name="Vogel J.P."/>
            <person name="Garvin D.F."/>
            <person name="Mockler T.C."/>
            <person name="Schmutz J."/>
            <person name="Rokhsar D."/>
            <person name="Bevan M.W."/>
        </authorList>
    </citation>
    <scope>NUCLEOTIDE SEQUENCE</scope>
    <source>
        <strain evidence="2">Bd21</strain>
    </source>
</reference>
<proteinExistence type="predicted"/>
<keyword evidence="4" id="KW-1185">Reference proteome</keyword>
<dbReference type="GeneID" id="112270130"/>
<reference evidence="2 3" key="1">
    <citation type="journal article" date="2010" name="Nature">
        <title>Genome sequencing and analysis of the model grass Brachypodium distachyon.</title>
        <authorList>
            <consortium name="International Brachypodium Initiative"/>
        </authorList>
    </citation>
    <scope>NUCLEOTIDE SEQUENCE [LARGE SCALE GENOMIC DNA]</scope>
    <source>
        <strain evidence="2">Bd21</strain>
        <strain evidence="3">cv. Bd21</strain>
    </source>
</reference>
<evidence type="ECO:0000313" key="4">
    <source>
        <dbReference type="Proteomes" id="UP000008810"/>
    </source>
</evidence>
<organism evidence="2">
    <name type="scientific">Brachypodium distachyon</name>
    <name type="common">Purple false brome</name>
    <name type="synonym">Trachynia distachya</name>
    <dbReference type="NCBI Taxonomy" id="15368"/>
    <lineage>
        <taxon>Eukaryota</taxon>
        <taxon>Viridiplantae</taxon>
        <taxon>Streptophyta</taxon>
        <taxon>Embryophyta</taxon>
        <taxon>Tracheophyta</taxon>
        <taxon>Spermatophyta</taxon>
        <taxon>Magnoliopsida</taxon>
        <taxon>Liliopsida</taxon>
        <taxon>Poales</taxon>
        <taxon>Poaceae</taxon>
        <taxon>BOP clade</taxon>
        <taxon>Pooideae</taxon>
        <taxon>Stipodae</taxon>
        <taxon>Brachypodieae</taxon>
        <taxon>Brachypodium</taxon>
    </lineage>
</organism>
<evidence type="ECO:0000313" key="2">
    <source>
        <dbReference type="EMBL" id="KQK19682.1"/>
    </source>
</evidence>
<feature type="region of interest" description="Disordered" evidence="1">
    <location>
        <begin position="48"/>
        <end position="68"/>
    </location>
</feature>
<name>A0A0Q3S383_BRADI</name>
<gene>
    <name evidence="3" type="primary">LOC112270130</name>
    <name evidence="2" type="ORF">BRADI_1g49782v3</name>
</gene>
<evidence type="ECO:0000256" key="1">
    <source>
        <dbReference type="SAM" id="MobiDB-lite"/>
    </source>
</evidence>
<dbReference type="AlphaFoldDB" id="A0A0Q3S383"/>
<dbReference type="Proteomes" id="UP000008810">
    <property type="component" value="Chromosome 1"/>
</dbReference>
<protein>
    <submittedName>
        <fullName evidence="2 3">Uncharacterized protein</fullName>
    </submittedName>
</protein>
<evidence type="ECO:0000313" key="3">
    <source>
        <dbReference type="EnsemblPlants" id="KQK19682"/>
    </source>
</evidence>
<dbReference type="Gramene" id="KQK19682">
    <property type="protein sequence ID" value="KQK19682"/>
    <property type="gene ID" value="BRADI_1g49782v3"/>
</dbReference>
<reference evidence="3" key="3">
    <citation type="submission" date="2018-08" db="UniProtKB">
        <authorList>
            <consortium name="EnsemblPlants"/>
        </authorList>
    </citation>
    <scope>IDENTIFICATION</scope>
    <source>
        <strain evidence="3">cv. Bd21</strain>
    </source>
</reference>
<dbReference type="RefSeq" id="XP_024313635.1">
    <property type="nucleotide sequence ID" value="XM_024457867.1"/>
</dbReference>